<evidence type="ECO:0000313" key="2">
    <source>
        <dbReference type="Proteomes" id="UP000254575"/>
    </source>
</evidence>
<dbReference type="EMBL" id="UHIA01000004">
    <property type="protein sequence ID" value="SUO98160.1"/>
    <property type="molecule type" value="Genomic_DNA"/>
</dbReference>
<dbReference type="Proteomes" id="UP000254575">
    <property type="component" value="Unassembled WGS sequence"/>
</dbReference>
<name>A0A380N025_9GAMM</name>
<organism evidence="1 2">
    <name type="scientific">Suttonella indologenes</name>
    <dbReference type="NCBI Taxonomy" id="13276"/>
    <lineage>
        <taxon>Bacteria</taxon>
        <taxon>Pseudomonadati</taxon>
        <taxon>Pseudomonadota</taxon>
        <taxon>Gammaproteobacteria</taxon>
        <taxon>Cardiobacteriales</taxon>
        <taxon>Cardiobacteriaceae</taxon>
        <taxon>Suttonella</taxon>
    </lineage>
</organism>
<gene>
    <name evidence="1" type="ORF">NCTC10717_01901</name>
</gene>
<reference evidence="1 2" key="1">
    <citation type="submission" date="2018-06" db="EMBL/GenBank/DDBJ databases">
        <authorList>
            <consortium name="Pathogen Informatics"/>
            <person name="Doyle S."/>
        </authorList>
    </citation>
    <scope>NUCLEOTIDE SEQUENCE [LARGE SCALE GENOMIC DNA]</scope>
    <source>
        <strain evidence="1 2">NCTC10717</strain>
    </source>
</reference>
<proteinExistence type="predicted"/>
<dbReference type="AlphaFoldDB" id="A0A380N025"/>
<sequence length="44" mass="5083">MIFAIFVMNLHNSLDEIIPTYRSIVNSAQIKTQFLYVSPHNSKT</sequence>
<keyword evidence="2" id="KW-1185">Reference proteome</keyword>
<protein>
    <submittedName>
        <fullName evidence="1">Uncharacterized protein</fullName>
    </submittedName>
</protein>
<accession>A0A380N025</accession>
<evidence type="ECO:0000313" key="1">
    <source>
        <dbReference type="EMBL" id="SUO98160.1"/>
    </source>
</evidence>